<feature type="compositionally biased region" description="Basic and acidic residues" evidence="1">
    <location>
        <begin position="1419"/>
        <end position="1437"/>
    </location>
</feature>
<evidence type="ECO:0000256" key="1">
    <source>
        <dbReference type="SAM" id="MobiDB-lite"/>
    </source>
</evidence>
<feature type="region of interest" description="Disordered" evidence="1">
    <location>
        <begin position="248"/>
        <end position="283"/>
    </location>
</feature>
<feature type="compositionally biased region" description="Basic and acidic residues" evidence="1">
    <location>
        <begin position="939"/>
        <end position="949"/>
    </location>
</feature>
<feature type="compositionally biased region" description="Polar residues" evidence="1">
    <location>
        <begin position="478"/>
        <end position="488"/>
    </location>
</feature>
<dbReference type="Proteomes" id="UP000585474">
    <property type="component" value="Unassembled WGS sequence"/>
</dbReference>
<evidence type="ECO:0000313" key="3">
    <source>
        <dbReference type="Proteomes" id="UP000585474"/>
    </source>
</evidence>
<feature type="region of interest" description="Disordered" evidence="1">
    <location>
        <begin position="713"/>
        <end position="949"/>
    </location>
</feature>
<feature type="compositionally biased region" description="Basic and acidic residues" evidence="1">
    <location>
        <begin position="1"/>
        <end position="23"/>
    </location>
</feature>
<feature type="region of interest" description="Disordered" evidence="1">
    <location>
        <begin position="478"/>
        <end position="507"/>
    </location>
</feature>
<feature type="compositionally biased region" description="Basic and acidic residues" evidence="1">
    <location>
        <begin position="810"/>
        <end position="846"/>
    </location>
</feature>
<organism evidence="2 3">
    <name type="scientific">Actinidia rufa</name>
    <dbReference type="NCBI Taxonomy" id="165716"/>
    <lineage>
        <taxon>Eukaryota</taxon>
        <taxon>Viridiplantae</taxon>
        <taxon>Streptophyta</taxon>
        <taxon>Embryophyta</taxon>
        <taxon>Tracheophyta</taxon>
        <taxon>Spermatophyta</taxon>
        <taxon>Magnoliopsida</taxon>
        <taxon>eudicotyledons</taxon>
        <taxon>Gunneridae</taxon>
        <taxon>Pentapetalae</taxon>
        <taxon>asterids</taxon>
        <taxon>Ericales</taxon>
        <taxon>Actinidiaceae</taxon>
        <taxon>Actinidia</taxon>
    </lineage>
</organism>
<dbReference type="OrthoDB" id="771720at2759"/>
<feature type="compositionally biased region" description="Basic and acidic residues" evidence="1">
    <location>
        <begin position="862"/>
        <end position="873"/>
    </location>
</feature>
<feature type="compositionally biased region" description="Acidic residues" evidence="1">
    <location>
        <begin position="1549"/>
        <end position="1561"/>
    </location>
</feature>
<reference evidence="2 3" key="1">
    <citation type="submission" date="2019-07" db="EMBL/GenBank/DDBJ databases">
        <title>De Novo Assembly of kiwifruit Actinidia rufa.</title>
        <authorList>
            <person name="Sugita-Konishi S."/>
            <person name="Sato K."/>
            <person name="Mori E."/>
            <person name="Abe Y."/>
            <person name="Kisaki G."/>
            <person name="Hamano K."/>
            <person name="Suezawa K."/>
            <person name="Otani M."/>
            <person name="Fukuda T."/>
            <person name="Manabe T."/>
            <person name="Gomi K."/>
            <person name="Tabuchi M."/>
            <person name="Akimitsu K."/>
            <person name="Kataoka I."/>
        </authorList>
    </citation>
    <scope>NUCLEOTIDE SEQUENCE [LARGE SCALE GENOMIC DNA]</scope>
    <source>
        <strain evidence="3">cv. Fuchu</strain>
    </source>
</reference>
<feature type="region of interest" description="Disordered" evidence="1">
    <location>
        <begin position="1"/>
        <end position="25"/>
    </location>
</feature>
<proteinExistence type="predicted"/>
<feature type="compositionally biased region" description="Basic and acidic residues" evidence="1">
    <location>
        <begin position="271"/>
        <end position="283"/>
    </location>
</feature>
<feature type="region of interest" description="Disordered" evidence="1">
    <location>
        <begin position="1226"/>
        <end position="1248"/>
    </location>
</feature>
<gene>
    <name evidence="2" type="ORF">Acr_05g0008750</name>
</gene>
<feature type="compositionally biased region" description="Basic and acidic residues" evidence="1">
    <location>
        <begin position="489"/>
        <end position="502"/>
    </location>
</feature>
<feature type="region of interest" description="Disordered" evidence="1">
    <location>
        <begin position="134"/>
        <end position="191"/>
    </location>
</feature>
<dbReference type="EMBL" id="BJWL01000005">
    <property type="protein sequence ID" value="GFY87236.1"/>
    <property type="molecule type" value="Genomic_DNA"/>
</dbReference>
<comment type="caution">
    <text evidence="2">The sequence shown here is derived from an EMBL/GenBank/DDBJ whole genome shotgun (WGS) entry which is preliminary data.</text>
</comment>
<feature type="compositionally biased region" description="Polar residues" evidence="1">
    <location>
        <begin position="896"/>
        <end position="917"/>
    </location>
</feature>
<evidence type="ECO:0000313" key="2">
    <source>
        <dbReference type="EMBL" id="GFY87236.1"/>
    </source>
</evidence>
<feature type="compositionally biased region" description="Polar residues" evidence="1">
    <location>
        <begin position="772"/>
        <end position="789"/>
    </location>
</feature>
<feature type="compositionally biased region" description="Basic and acidic residues" evidence="1">
    <location>
        <begin position="1226"/>
        <end position="1245"/>
    </location>
</feature>
<keyword evidence="3" id="KW-1185">Reference proteome</keyword>
<accession>A0A7J0EM38</accession>
<feature type="compositionally biased region" description="Basic and acidic residues" evidence="1">
    <location>
        <begin position="918"/>
        <end position="933"/>
    </location>
</feature>
<name>A0A7J0EM38_9ERIC</name>
<feature type="compositionally biased region" description="Basic and acidic residues" evidence="1">
    <location>
        <begin position="733"/>
        <end position="747"/>
    </location>
</feature>
<feature type="region of interest" description="Disordered" evidence="1">
    <location>
        <begin position="1329"/>
        <end position="1352"/>
    </location>
</feature>
<feature type="region of interest" description="Disordered" evidence="1">
    <location>
        <begin position="644"/>
        <end position="684"/>
    </location>
</feature>
<protein>
    <submittedName>
        <fullName evidence="2">Uncharacterized protein</fullName>
    </submittedName>
</protein>
<sequence>MFETRQKFSEKRELEDKELKSELPDVTANEVPQEKKVESLLIQPPETIKILDKTEGTAATNFIKVADVNVVNKGDVEAIEGGMIIDKHLIVEADSVENAGVIIQTTDLAEGSIMDIGKLEKVCNIEEKMGNISSTETTSIEQDLEKQASKKKKRRHKTEEETESSEAAKDKLDESSSAAEGLDAGGNLENSSMVFEEGSQETIESSEKMKYKVEILETFKEESKAELKDIMKGSHNGEQNEDNILKAIDTADSSPCSTDKVDELTEPEAEVSSREPVESMRRKSMDLVQTETLTMECKNEGVMAVTGKDDTIAEDRDQIETPKHEEYLEQGSRQTNEPLLNLSKVDLDDKNGSAEVEIPNKNGNNLCVTHPPVEVTVQVGGENHDEIPISESGDQVREAFEVHKEEEMQINEIYEAGKRPESIILEHTFNVRTSGPFNQKANEATKSGEAVEDNLHEISSTKVVPGAGENLENSSMAFEKGSQQTTESSENKKDVTSKDEIQTKNSESSLVQKVEDICFQKVEILETFKEETETETELKDIIKGSQIGEHNQNEILKTIATADSIQIITCKVDDNSEPIADVLSRDLEESTVRESKDLAQTEALTMESKHEGLTAVADEDDTLAKELDQIERTKHEEHLEQSFMQKTEPTKENSESTLDVASEEIREQIPVGRPEEFLGETRNVETEISDDINKETLEEKNLSILNLDEKNRSAEVEFPSKNENNLYLTHPTPMEKKTQEGGEKHSEASMLESEDQGHEAPKEEEQHFNETYEASKSPESTILEHTSTGVPVDIDDLEKGGELNIEEESRDINTADNIKEEIEQKEKASDEEFRITCDDNEKHTIEEEMPVMNSTPLCTGEEVDHYNQEDKSRPNNSEEATPESNGGDQSHKKSNESLNVKESITEEQVIQEYQNLKTPDKGDGLEKEMKIEENITTEHSLESTRDDTTKCCEENDTKVKCKVEIGKELETISEGEDIGKQVLAEENRVEERSMVSAGELEAESSKEDAAIIKMPKQERHFKQLMKVQMMECKPKRKMVQQRTTLQHVLEKKLKNECSYEEEKEEKEPDTEVLKTNYRAQDTTEHMVKNCVSIQSAESFEDKTIQESSHRKIRSLNANTECIVETFDAAHSAEEREVSCQKSEAERNEGWKDVYITESTGQEITPKESNLDLLENSSAAEISKQEICEEILEKADSKVTVVVDETSLTEANAQTWVRIKAWRSQQQEHAETDEAAKTYTEGKNKASDTLVETEDLSEIAHVETFLDASEQIIESSALSLEEHKVVMVEASEITDEALEKDGGSCGKEHIPSVAEIAKDNILEMEDVTKNPTKMGSTDIEKESANVDAQDEDQEMYTPSKLINEKHMNESDVELLNRVSTGEAGNCSEIAKLDMIEDENPPDIGLQKDKSENETAFNEASKGDEACDRGDDNEKHTIEEEMPVTNSTPLCTGEEMGKELETTNEGEDIEKQVLAEESIVQECSIVFAGELETENSKEDAMIIKMPKQEVIEVLQTADGSTNVEMQTKEEDGTTKDNFAAGAGEETKNECSYEEEKEEKEPDTEVGQMNSKH</sequence>
<feature type="region of interest" description="Disordered" evidence="1">
    <location>
        <begin position="1397"/>
        <end position="1450"/>
    </location>
</feature>
<feature type="compositionally biased region" description="Basic and acidic residues" evidence="1">
    <location>
        <begin position="755"/>
        <end position="770"/>
    </location>
</feature>
<feature type="compositionally biased region" description="Polar residues" evidence="1">
    <location>
        <begin position="874"/>
        <end position="888"/>
    </location>
</feature>
<feature type="region of interest" description="Disordered" evidence="1">
    <location>
        <begin position="1516"/>
        <end position="1570"/>
    </location>
</feature>